<dbReference type="SUPFAM" id="SSF55804">
    <property type="entry name" value="Phoshotransferase/anion transport protein"/>
    <property type="match status" value="1"/>
</dbReference>
<dbReference type="PANTHER" id="PTHR30185">
    <property type="entry name" value="CRYPTIC BETA-GLUCOSIDE BGL OPERON ANTITERMINATOR"/>
    <property type="match status" value="1"/>
</dbReference>
<accession>A0A419V4D6</accession>
<keyword evidence="2" id="KW-0805">Transcription regulation</keyword>
<keyword evidence="7" id="KW-1185">Reference proteome</keyword>
<dbReference type="InterPro" id="IPR002178">
    <property type="entry name" value="PTS_EIIA_type-2_dom"/>
</dbReference>
<proteinExistence type="predicted"/>
<dbReference type="SUPFAM" id="SSF46785">
    <property type="entry name" value="Winged helix' DNA-binding domain"/>
    <property type="match status" value="1"/>
</dbReference>
<comment type="caution">
    <text evidence="6">The sequence shown here is derived from an EMBL/GenBank/DDBJ whole genome shotgun (WGS) entry which is preliminary data.</text>
</comment>
<sequence>MKKRHIKLLQLLNREEEYISGKMLAEILGVSVRTVRNDIRDLNESYLTEAIIESNNRFGYKICGEIRILKNLNEMDPDIRTFFIIKLLKQNNNWLTYQEIADCLWFSPQTISTDIQKIAEMIKEKHYPLTLHTETFRGVMLSGHEWAKRQLMASLAIRSFASMEECKQILFFLFEQELDQNCMEELICSMTCFLQENEAAFNLYTWPALMIHVCIQLISPPVEHYEWLLDKNDPSLMLAETIVNALSMKRVPANKASEIYYLASQIKGLKILPCSKVQQTNIDELEHLTQQTLQMVGERYGYELLQDEQLIIGIYMHLLDTLQVLHHSLPIYNPYLNQIKSDYIQAYQMSIFFAEIMGKKMNIFIPEEEIGYITLHIEAAIERIDTLSIHVGLLQTESSIISTLMRQKIEKNFKQIHIEDIYEWKDTSSIPASISFLLSTQPVLIPGKKVLVVNPILQQKDISKIKQTITPNVIQEHMEPAKFIYLNEKTKQGFLKAMTEEFNLEPFFEGIMDRENLSSTEIGNKIAIPHPLFSAHVPASSIYIGVNARELDWGNSNVKVVFLIILSEKDELRYEYIYREIYQIMKYRDMMDRLMKVKTYEDFIQLL</sequence>
<dbReference type="GO" id="GO:0006355">
    <property type="term" value="P:regulation of DNA-templated transcription"/>
    <property type="evidence" value="ECO:0007669"/>
    <property type="project" value="InterPro"/>
</dbReference>
<feature type="domain" description="PTS EIIA type-2" evidence="4">
    <location>
        <begin position="467"/>
        <end position="607"/>
    </location>
</feature>
<keyword evidence="3" id="KW-0804">Transcription</keyword>
<evidence type="ECO:0000256" key="3">
    <source>
        <dbReference type="ARBA" id="ARBA00023163"/>
    </source>
</evidence>
<dbReference type="RefSeq" id="WP_120192855.1">
    <property type="nucleotide sequence ID" value="NZ_RAPK01000008.1"/>
</dbReference>
<evidence type="ECO:0000259" key="4">
    <source>
        <dbReference type="PROSITE" id="PS51094"/>
    </source>
</evidence>
<dbReference type="InterPro" id="IPR011608">
    <property type="entry name" value="PRD"/>
</dbReference>
<evidence type="ECO:0000313" key="6">
    <source>
        <dbReference type="EMBL" id="RKD73360.1"/>
    </source>
</evidence>
<dbReference type="InterPro" id="IPR013196">
    <property type="entry name" value="HTH_11"/>
</dbReference>
<evidence type="ECO:0000313" key="7">
    <source>
        <dbReference type="Proteomes" id="UP000285120"/>
    </source>
</evidence>
<evidence type="ECO:0000259" key="5">
    <source>
        <dbReference type="PROSITE" id="PS51372"/>
    </source>
</evidence>
<dbReference type="InterPro" id="IPR036388">
    <property type="entry name" value="WH-like_DNA-bd_sf"/>
</dbReference>
<dbReference type="AlphaFoldDB" id="A0A419V4D6"/>
<keyword evidence="1" id="KW-0677">Repeat</keyword>
<dbReference type="Gene3D" id="1.10.10.10">
    <property type="entry name" value="Winged helix-like DNA-binding domain superfamily/Winged helix DNA-binding domain"/>
    <property type="match status" value="2"/>
</dbReference>
<name>A0A419V4D6_9BACL</name>
<dbReference type="Gene3D" id="1.10.1790.10">
    <property type="entry name" value="PRD domain"/>
    <property type="match status" value="1"/>
</dbReference>
<dbReference type="Gene3D" id="3.40.930.10">
    <property type="entry name" value="Mannitol-specific EII, Chain A"/>
    <property type="match status" value="1"/>
</dbReference>
<dbReference type="InterPro" id="IPR016152">
    <property type="entry name" value="PTrfase/Anion_transptr"/>
</dbReference>
<protein>
    <submittedName>
        <fullName evidence="6">Transcriptional antiterminator</fullName>
    </submittedName>
</protein>
<evidence type="ECO:0000256" key="1">
    <source>
        <dbReference type="ARBA" id="ARBA00022737"/>
    </source>
</evidence>
<dbReference type="OrthoDB" id="3710983at2"/>
<dbReference type="Pfam" id="PF00874">
    <property type="entry name" value="PRD"/>
    <property type="match status" value="1"/>
</dbReference>
<dbReference type="EMBL" id="RAPK01000008">
    <property type="protein sequence ID" value="RKD73360.1"/>
    <property type="molecule type" value="Genomic_DNA"/>
</dbReference>
<feature type="domain" description="PRD" evidence="5">
    <location>
        <begin position="280"/>
        <end position="387"/>
    </location>
</feature>
<dbReference type="InterPro" id="IPR036390">
    <property type="entry name" value="WH_DNA-bd_sf"/>
</dbReference>
<dbReference type="Proteomes" id="UP000285120">
    <property type="component" value="Unassembled WGS sequence"/>
</dbReference>
<dbReference type="Pfam" id="PF00359">
    <property type="entry name" value="PTS_EIIA_2"/>
    <property type="match status" value="1"/>
</dbReference>
<dbReference type="Pfam" id="PF08279">
    <property type="entry name" value="HTH_11"/>
    <property type="match status" value="1"/>
</dbReference>
<organism evidence="6 7">
    <name type="scientific">Sinobaca qinghaiensis</name>
    <dbReference type="NCBI Taxonomy" id="342944"/>
    <lineage>
        <taxon>Bacteria</taxon>
        <taxon>Bacillati</taxon>
        <taxon>Bacillota</taxon>
        <taxon>Bacilli</taxon>
        <taxon>Bacillales</taxon>
        <taxon>Sporolactobacillaceae</taxon>
        <taxon>Sinobaca</taxon>
    </lineage>
</organism>
<evidence type="ECO:0000256" key="2">
    <source>
        <dbReference type="ARBA" id="ARBA00023015"/>
    </source>
</evidence>
<dbReference type="InterPro" id="IPR036634">
    <property type="entry name" value="PRD_sf"/>
</dbReference>
<dbReference type="PANTHER" id="PTHR30185:SF18">
    <property type="entry name" value="TRANSCRIPTIONAL REGULATOR MTLR"/>
    <property type="match status" value="1"/>
</dbReference>
<dbReference type="InterPro" id="IPR050661">
    <property type="entry name" value="BglG_antiterminators"/>
</dbReference>
<dbReference type="PROSITE" id="PS51094">
    <property type="entry name" value="PTS_EIIA_TYPE_2"/>
    <property type="match status" value="1"/>
</dbReference>
<reference evidence="6 7" key="1">
    <citation type="submission" date="2018-09" db="EMBL/GenBank/DDBJ databases">
        <title>Genomic Encyclopedia of Archaeal and Bacterial Type Strains, Phase II (KMG-II): from individual species to whole genera.</title>
        <authorList>
            <person name="Goeker M."/>
        </authorList>
    </citation>
    <scope>NUCLEOTIDE SEQUENCE [LARGE SCALE GENOMIC DNA]</scope>
    <source>
        <strain evidence="6 7">DSM 17008</strain>
    </source>
</reference>
<dbReference type="PROSITE" id="PS51372">
    <property type="entry name" value="PRD_2"/>
    <property type="match status" value="1"/>
</dbReference>
<dbReference type="SUPFAM" id="SSF63520">
    <property type="entry name" value="PTS-regulatory domain, PRD"/>
    <property type="match status" value="1"/>
</dbReference>
<gene>
    <name evidence="6" type="ORF">ATL39_1653</name>
</gene>